<dbReference type="EMBL" id="JACORU010000008">
    <property type="protein sequence ID" value="MBC5766931.1"/>
    <property type="molecule type" value="Genomic_DNA"/>
</dbReference>
<dbReference type="PANTHER" id="PTHR43245:SF23">
    <property type="entry name" value="NAD(P)-BINDING DOMAIN-CONTAINING PROTEIN"/>
    <property type="match status" value="1"/>
</dbReference>
<dbReference type="CDD" id="cd08946">
    <property type="entry name" value="SDR_e"/>
    <property type="match status" value="1"/>
</dbReference>
<reference evidence="2" key="1">
    <citation type="submission" date="2020-08" db="EMBL/GenBank/DDBJ databases">
        <title>Ramlibacter sp. GTP1 16S ribosomal RNA gene genome sequencing and assembly.</title>
        <authorList>
            <person name="Kang M."/>
        </authorList>
    </citation>
    <scope>NUCLEOTIDE SEQUENCE</scope>
    <source>
        <strain evidence="2">GTP1</strain>
    </source>
</reference>
<keyword evidence="3" id="KW-1185">Reference proteome</keyword>
<dbReference type="Pfam" id="PF01370">
    <property type="entry name" value="Epimerase"/>
    <property type="match status" value="1"/>
</dbReference>
<gene>
    <name evidence="2" type="ORF">H8R02_20870</name>
</gene>
<proteinExistence type="predicted"/>
<name>A0A923MCC3_9BURK</name>
<sequence length="350" mass="39159">MCCLARDAAARGVQTRLHFRFDTGETLKTVLVTGGAGYIGSVLVRLLLAGGYRVRVLDSLKFGGEALYEVAQDPSFQFMKGDVREAADVRKALDGVDAVAHLAAIVGDPACSKFPDEAREVNWGAAVQLFDEAEKARVGRFVFASTCSNYGKMADPDAYVDEQSELRPVSLYAELKVKFEKFLLEDRKGSAVCATPLRFSTVYGFSPRIRFDLTVNEFARNVCMTGKQEIWGPQFNRPYCHVNDLARSVIATLEAPQEKVRSEVFNVGDTSENYTKRMLMEVIQKEVPGAEAIYVERTEDPRDYRVNCDKIRSVLGFSITRRVPDGVREITRLMRSGIIADPYSERFRNV</sequence>
<dbReference type="Gene3D" id="3.40.50.720">
    <property type="entry name" value="NAD(P)-binding Rossmann-like Domain"/>
    <property type="match status" value="1"/>
</dbReference>
<accession>A0A923MCC3</accession>
<organism evidence="2 3">
    <name type="scientific">Ramlibacter albus</name>
    <dbReference type="NCBI Taxonomy" id="2079448"/>
    <lineage>
        <taxon>Bacteria</taxon>
        <taxon>Pseudomonadati</taxon>
        <taxon>Pseudomonadota</taxon>
        <taxon>Betaproteobacteria</taxon>
        <taxon>Burkholderiales</taxon>
        <taxon>Comamonadaceae</taxon>
        <taxon>Ramlibacter</taxon>
    </lineage>
</organism>
<dbReference type="InterPro" id="IPR050177">
    <property type="entry name" value="Lipid_A_modif_metabolic_enz"/>
</dbReference>
<dbReference type="PANTHER" id="PTHR43245">
    <property type="entry name" value="BIFUNCTIONAL POLYMYXIN RESISTANCE PROTEIN ARNA"/>
    <property type="match status" value="1"/>
</dbReference>
<evidence type="ECO:0000313" key="3">
    <source>
        <dbReference type="Proteomes" id="UP000596827"/>
    </source>
</evidence>
<feature type="domain" description="NAD-dependent epimerase/dehydratase" evidence="1">
    <location>
        <begin position="30"/>
        <end position="268"/>
    </location>
</feature>
<comment type="caution">
    <text evidence="2">The sequence shown here is derived from an EMBL/GenBank/DDBJ whole genome shotgun (WGS) entry which is preliminary data.</text>
</comment>
<protein>
    <submittedName>
        <fullName evidence="2">NAD(P)-dependent oxidoreductase</fullName>
    </submittedName>
</protein>
<dbReference type="AlphaFoldDB" id="A0A923MCC3"/>
<dbReference type="InterPro" id="IPR001509">
    <property type="entry name" value="Epimerase_deHydtase"/>
</dbReference>
<dbReference type="InterPro" id="IPR036291">
    <property type="entry name" value="NAD(P)-bd_dom_sf"/>
</dbReference>
<dbReference type="Proteomes" id="UP000596827">
    <property type="component" value="Unassembled WGS sequence"/>
</dbReference>
<dbReference type="SUPFAM" id="SSF51735">
    <property type="entry name" value="NAD(P)-binding Rossmann-fold domains"/>
    <property type="match status" value="1"/>
</dbReference>
<evidence type="ECO:0000259" key="1">
    <source>
        <dbReference type="Pfam" id="PF01370"/>
    </source>
</evidence>
<evidence type="ECO:0000313" key="2">
    <source>
        <dbReference type="EMBL" id="MBC5766931.1"/>
    </source>
</evidence>